<reference evidence="3 4" key="1">
    <citation type="submission" date="2019-05" db="EMBL/GenBank/DDBJ databases">
        <authorList>
            <person name="Lee S.D."/>
        </authorList>
    </citation>
    <scope>NUCLEOTIDE SEQUENCE [LARGE SCALE GENOMIC DNA]</scope>
    <source>
        <strain evidence="3 4">YC2-7</strain>
    </source>
</reference>
<name>A0A848KT04_9NOCA</name>
<dbReference type="Proteomes" id="UP000535543">
    <property type="component" value="Unassembled WGS sequence"/>
</dbReference>
<feature type="signal peptide" evidence="2">
    <location>
        <begin position="1"/>
        <end position="22"/>
    </location>
</feature>
<evidence type="ECO:0000256" key="1">
    <source>
        <dbReference type="SAM" id="MobiDB-lite"/>
    </source>
</evidence>
<protein>
    <recommendedName>
        <fullName evidence="5">Lipoprotein</fullName>
    </recommendedName>
</protein>
<evidence type="ECO:0008006" key="5">
    <source>
        <dbReference type="Google" id="ProtNLM"/>
    </source>
</evidence>
<keyword evidence="4" id="KW-1185">Reference proteome</keyword>
<sequence>MKRRISWFLVVGALTVALVGCSDDTKGTPSASPSTTTAAAAATSASPTSGATSTSKSGTSTSSTAATTTDSHPSLFPADFPYPTNLTIEKRTNDKASALIEGTTATSADEIIAFYDTKLPPLGWTYSEGTSSGGAHQFTRGPLTASIVASKIPDSDQTTFQFSIITSE</sequence>
<comment type="caution">
    <text evidence="3">The sequence shown here is derived from an EMBL/GenBank/DDBJ whole genome shotgun (WGS) entry which is preliminary data.</text>
</comment>
<dbReference type="RefSeq" id="WP_169593270.1">
    <property type="nucleotide sequence ID" value="NZ_VCQU01000012.1"/>
</dbReference>
<evidence type="ECO:0000313" key="3">
    <source>
        <dbReference type="EMBL" id="NMN98687.1"/>
    </source>
</evidence>
<reference evidence="3 4" key="2">
    <citation type="submission" date="2020-06" db="EMBL/GenBank/DDBJ databases">
        <title>Antribacter stalactiti gen. nov., sp. nov., a new member of the family Nacardiaceae isolated from a cave.</title>
        <authorList>
            <person name="Kim I.S."/>
        </authorList>
    </citation>
    <scope>NUCLEOTIDE SEQUENCE [LARGE SCALE GENOMIC DNA]</scope>
    <source>
        <strain evidence="3 4">YC2-7</strain>
    </source>
</reference>
<gene>
    <name evidence="3" type="ORF">FGL95_27010</name>
</gene>
<accession>A0A848KT04</accession>
<dbReference type="PROSITE" id="PS51257">
    <property type="entry name" value="PROKAR_LIPOPROTEIN"/>
    <property type="match status" value="1"/>
</dbReference>
<feature type="chain" id="PRO_5039578109" description="Lipoprotein" evidence="2">
    <location>
        <begin position="23"/>
        <end position="168"/>
    </location>
</feature>
<evidence type="ECO:0000313" key="4">
    <source>
        <dbReference type="Proteomes" id="UP000535543"/>
    </source>
</evidence>
<evidence type="ECO:0000256" key="2">
    <source>
        <dbReference type="SAM" id="SignalP"/>
    </source>
</evidence>
<feature type="region of interest" description="Disordered" evidence="1">
    <location>
        <begin position="24"/>
        <end position="78"/>
    </location>
</feature>
<keyword evidence="2" id="KW-0732">Signal</keyword>
<feature type="compositionally biased region" description="Low complexity" evidence="1">
    <location>
        <begin position="27"/>
        <end position="69"/>
    </location>
</feature>
<proteinExistence type="predicted"/>
<dbReference type="AlphaFoldDB" id="A0A848KT04"/>
<organism evidence="3 4">
    <name type="scientific">Antrihabitans stalactiti</name>
    <dbReference type="NCBI Taxonomy" id="2584121"/>
    <lineage>
        <taxon>Bacteria</taxon>
        <taxon>Bacillati</taxon>
        <taxon>Actinomycetota</taxon>
        <taxon>Actinomycetes</taxon>
        <taxon>Mycobacteriales</taxon>
        <taxon>Nocardiaceae</taxon>
        <taxon>Antrihabitans</taxon>
    </lineage>
</organism>
<dbReference type="EMBL" id="VCQU01000012">
    <property type="protein sequence ID" value="NMN98687.1"/>
    <property type="molecule type" value="Genomic_DNA"/>
</dbReference>